<organism evidence="1 2">
    <name type="scientific">Legionella pneumophila (strain Lens)</name>
    <dbReference type="NCBI Taxonomy" id="297245"/>
    <lineage>
        <taxon>Bacteria</taxon>
        <taxon>Pseudomonadati</taxon>
        <taxon>Pseudomonadota</taxon>
        <taxon>Gammaproteobacteria</taxon>
        <taxon>Legionellales</taxon>
        <taxon>Legionellaceae</taxon>
        <taxon>Legionella</taxon>
    </lineage>
</organism>
<dbReference type="EMBL" id="CR628337">
    <property type="protein sequence ID" value="CAH16287.1"/>
    <property type="molecule type" value="Genomic_DNA"/>
</dbReference>
<accession>Q5WUX0</accession>
<dbReference type="SUPFAM" id="SSF143990">
    <property type="entry name" value="YbiA-like"/>
    <property type="match status" value="1"/>
</dbReference>
<dbReference type="Gene3D" id="1.10.357.40">
    <property type="entry name" value="YbiA-like"/>
    <property type="match status" value="1"/>
</dbReference>
<gene>
    <name evidence="1" type="ordered locus">lpl2047</name>
</gene>
<dbReference type="LegioList" id="lpl2047"/>
<proteinExistence type="predicted"/>
<dbReference type="HOGENOM" id="CLU_478025_0_0_6"/>
<dbReference type="Proteomes" id="UP000002517">
    <property type="component" value="Chromosome"/>
</dbReference>
<name>Q5WUX0_LEGPL</name>
<reference evidence="1 2" key="1">
    <citation type="journal article" date="2004" name="Nat. Genet.">
        <title>Evidence in the Legionella pneumophila genome for exploitation of host cell functions and high genome plasticity.</title>
        <authorList>
            <person name="Cazalet C."/>
            <person name="Rusniok C."/>
            <person name="Bruggemann H."/>
            <person name="Zidane N."/>
            <person name="Magnier A."/>
            <person name="Ma L."/>
            <person name="Tichit M."/>
            <person name="Jarraud S."/>
            <person name="Bouchier C."/>
            <person name="Vandenesch F."/>
            <person name="Kunst F."/>
            <person name="Etienne J."/>
            <person name="Glaser P."/>
            <person name="Buchrieser C."/>
        </authorList>
    </citation>
    <scope>NUCLEOTIDE SEQUENCE [LARGE SCALE GENOMIC DNA]</scope>
    <source>
        <strain evidence="1 2">Lens</strain>
    </source>
</reference>
<dbReference type="InterPro" id="IPR037238">
    <property type="entry name" value="YbiA-like_sf"/>
</dbReference>
<protein>
    <submittedName>
        <fullName evidence="1">Uncharacterized protein</fullName>
    </submittedName>
</protein>
<evidence type="ECO:0000313" key="2">
    <source>
        <dbReference type="Proteomes" id="UP000002517"/>
    </source>
</evidence>
<evidence type="ECO:0000313" key="1">
    <source>
        <dbReference type="EMBL" id="CAH16287.1"/>
    </source>
</evidence>
<dbReference type="AlphaFoldDB" id="Q5WUX0"/>
<dbReference type="KEGG" id="lpf:lpl2047"/>
<sequence length="614" mass="69045">MIVIPHEVFVSKSNTALISMRYIVNTGNDYTLESEIMSVKSKIQTTLQNGKPLPYQKIGTQKVASFKDPNKLPYGPFANTTNAGEFPLKQTVLIHGIEYSFTWPSSEHAFHAQKLIHLMNKLGKNDPSQGYILNALRKIEKTKHQKGQQFLPRNDWDPIAKELATNMGITGTDTDKKEKIDELCDSNYHSKGAKHKGIDPTSGEPYTRGFMATVLRLKCDQNPELKELAMRCASERILPIEASRGKNPSEKGDVNWASGADGSGRNMLGIEILKLGNQYLREAGRGNEIQIADPDKAYEDLQRSHQKDLGHDAIIGKPWSNPLNNSLNIWYDSTRKQTVVESHRGSNLQLILKDGKPPKAIWRKDENSPWQDGDIKRPAAQSLLQAYQDAGSPVPTVAKQQPHPAQLNDRWAKVHKQHHDKPVINLPLFKQELREEVKLELNTIEAELKKGINPLFSRNESHLERIVRNYENPKQHLEASKILAAYSVKNAMHDLNTSVTVSMVDNNRAHDDKHPLHAMKIQFKDNAEAKQFAEKLLNEYGIHSHTFGKGIMKTPQNAAIYLTHQDLEQLSQLSGLTKIPGTGVHAFANMARNYDGAKEVSIKEDLERQPGLSP</sequence>